<dbReference type="Proteomes" id="UP001150538">
    <property type="component" value="Unassembled WGS sequence"/>
</dbReference>
<feature type="non-terminal residue" evidence="1">
    <location>
        <position position="1"/>
    </location>
</feature>
<evidence type="ECO:0000313" key="1">
    <source>
        <dbReference type="EMBL" id="KAJ1919847.1"/>
    </source>
</evidence>
<name>A0A9W8DVQ6_9FUNG</name>
<dbReference type="AlphaFoldDB" id="A0A9W8DVQ6"/>
<gene>
    <name evidence="1" type="ORF">H4219_001756</name>
</gene>
<protein>
    <submittedName>
        <fullName evidence="1">Uncharacterized protein</fullName>
    </submittedName>
</protein>
<evidence type="ECO:0000313" key="2">
    <source>
        <dbReference type="Proteomes" id="UP001150538"/>
    </source>
</evidence>
<dbReference type="EMBL" id="JANBPU010000021">
    <property type="protein sequence ID" value="KAJ1919847.1"/>
    <property type="molecule type" value="Genomic_DNA"/>
</dbReference>
<comment type="caution">
    <text evidence="1">The sequence shown here is derived from an EMBL/GenBank/DDBJ whole genome shotgun (WGS) entry which is preliminary data.</text>
</comment>
<proteinExistence type="predicted"/>
<keyword evidence="2" id="KW-1185">Reference proteome</keyword>
<sequence>KYSAYGKFYMTAAAVLRSNKSLKTIQGSWGFGKEIIPFVATRTDDDEIVINPGESKYKMNDPKILSMMYNFKKKFQDSVQEEQETGVRG</sequence>
<organism evidence="1 2">
    <name type="scientific">Mycoemilia scoparia</name>
    <dbReference type="NCBI Taxonomy" id="417184"/>
    <lineage>
        <taxon>Eukaryota</taxon>
        <taxon>Fungi</taxon>
        <taxon>Fungi incertae sedis</taxon>
        <taxon>Zoopagomycota</taxon>
        <taxon>Kickxellomycotina</taxon>
        <taxon>Kickxellomycetes</taxon>
        <taxon>Kickxellales</taxon>
        <taxon>Kickxellaceae</taxon>
        <taxon>Mycoemilia</taxon>
    </lineage>
</organism>
<reference evidence="1" key="1">
    <citation type="submission" date="2022-07" db="EMBL/GenBank/DDBJ databases">
        <title>Phylogenomic reconstructions and comparative analyses of Kickxellomycotina fungi.</title>
        <authorList>
            <person name="Reynolds N.K."/>
            <person name="Stajich J.E."/>
            <person name="Barry K."/>
            <person name="Grigoriev I.V."/>
            <person name="Crous P."/>
            <person name="Smith M.E."/>
        </authorList>
    </citation>
    <scope>NUCLEOTIDE SEQUENCE</scope>
    <source>
        <strain evidence="1">NBRC 100468</strain>
    </source>
</reference>
<accession>A0A9W8DVQ6</accession>